<evidence type="ECO:0000313" key="2">
    <source>
        <dbReference type="EMBL" id="CAI9173382.1"/>
    </source>
</evidence>
<evidence type="ECO:0000256" key="1">
    <source>
        <dbReference type="SAM" id="MobiDB-lite"/>
    </source>
</evidence>
<reference evidence="2" key="1">
    <citation type="submission" date="2023-04" db="EMBL/GenBank/DDBJ databases">
        <authorList>
            <consortium name="ELIXIR-Norway"/>
        </authorList>
    </citation>
    <scope>NUCLEOTIDE SEQUENCE [LARGE SCALE GENOMIC DNA]</scope>
</reference>
<protein>
    <submittedName>
        <fullName evidence="2">Uncharacterized protein</fullName>
    </submittedName>
</protein>
<sequence>MVRTAPLGPCSRDPGGTNAATPSPSGQPHQRVKLDAPAVPLGRASEQETGPRSGKVSVLRQNAGSETPATSGPTDGSCASHSDTGLSSAAFPTPWGTDPSQGLGVRLVTGWIKP</sequence>
<feature type="region of interest" description="Disordered" evidence="1">
    <location>
        <begin position="1"/>
        <end position="103"/>
    </location>
</feature>
<accession>A0ABN8ZKT3</accession>
<dbReference type="EMBL" id="OX459969">
    <property type="protein sequence ID" value="CAI9173382.1"/>
    <property type="molecule type" value="Genomic_DNA"/>
</dbReference>
<organism evidence="2 3">
    <name type="scientific">Rangifer tarandus platyrhynchus</name>
    <name type="common">Svalbard reindeer</name>
    <dbReference type="NCBI Taxonomy" id="3082113"/>
    <lineage>
        <taxon>Eukaryota</taxon>
        <taxon>Metazoa</taxon>
        <taxon>Chordata</taxon>
        <taxon>Craniata</taxon>
        <taxon>Vertebrata</taxon>
        <taxon>Euteleostomi</taxon>
        <taxon>Mammalia</taxon>
        <taxon>Eutheria</taxon>
        <taxon>Laurasiatheria</taxon>
        <taxon>Artiodactyla</taxon>
        <taxon>Ruminantia</taxon>
        <taxon>Pecora</taxon>
        <taxon>Cervidae</taxon>
        <taxon>Odocoileinae</taxon>
        <taxon>Rangifer</taxon>
    </lineage>
</organism>
<feature type="compositionally biased region" description="Polar residues" evidence="1">
    <location>
        <begin position="59"/>
        <end position="87"/>
    </location>
</feature>
<feature type="compositionally biased region" description="Polar residues" evidence="1">
    <location>
        <begin position="18"/>
        <end position="28"/>
    </location>
</feature>
<evidence type="ECO:0000313" key="3">
    <source>
        <dbReference type="Proteomes" id="UP001176941"/>
    </source>
</evidence>
<name>A0ABN8ZKT3_RANTA</name>
<proteinExistence type="predicted"/>
<gene>
    <name evidence="2" type="ORF">MRATA1EN1_LOCUS22344</name>
</gene>
<keyword evidence="3" id="KW-1185">Reference proteome</keyword>
<dbReference type="Proteomes" id="UP001176941">
    <property type="component" value="Chromosome 33"/>
</dbReference>